<dbReference type="AlphaFoldDB" id="A0A388LZ24"/>
<accession>A0A388LZ24</accession>
<feature type="region of interest" description="Disordered" evidence="1">
    <location>
        <begin position="165"/>
        <end position="186"/>
    </location>
</feature>
<evidence type="ECO:0000313" key="3">
    <source>
        <dbReference type="Proteomes" id="UP000265515"/>
    </source>
</evidence>
<gene>
    <name evidence="2" type="ORF">CBR_g45632</name>
</gene>
<dbReference type="Gramene" id="GBG87574">
    <property type="protein sequence ID" value="GBG87574"/>
    <property type="gene ID" value="CBR_g45632"/>
</dbReference>
<comment type="caution">
    <text evidence="2">The sequence shown here is derived from an EMBL/GenBank/DDBJ whole genome shotgun (WGS) entry which is preliminary data.</text>
</comment>
<protein>
    <submittedName>
        <fullName evidence="2">Uncharacterized protein</fullName>
    </submittedName>
</protein>
<evidence type="ECO:0000313" key="2">
    <source>
        <dbReference type="EMBL" id="GBG87574.1"/>
    </source>
</evidence>
<keyword evidence="3" id="KW-1185">Reference proteome</keyword>
<feature type="compositionally biased region" description="Basic and acidic residues" evidence="1">
    <location>
        <begin position="175"/>
        <end position="186"/>
    </location>
</feature>
<dbReference type="EMBL" id="BFEA01000620">
    <property type="protein sequence ID" value="GBG87574.1"/>
    <property type="molecule type" value="Genomic_DNA"/>
</dbReference>
<reference evidence="2 3" key="1">
    <citation type="journal article" date="2018" name="Cell">
        <title>The Chara Genome: Secondary Complexity and Implications for Plant Terrestrialization.</title>
        <authorList>
            <person name="Nishiyama T."/>
            <person name="Sakayama H."/>
            <person name="Vries J.D."/>
            <person name="Buschmann H."/>
            <person name="Saint-Marcoux D."/>
            <person name="Ullrich K.K."/>
            <person name="Haas F.B."/>
            <person name="Vanderstraeten L."/>
            <person name="Becker D."/>
            <person name="Lang D."/>
            <person name="Vosolsobe S."/>
            <person name="Rombauts S."/>
            <person name="Wilhelmsson P.K.I."/>
            <person name="Janitza P."/>
            <person name="Kern R."/>
            <person name="Heyl A."/>
            <person name="Rumpler F."/>
            <person name="Villalobos L.I.A.C."/>
            <person name="Clay J.M."/>
            <person name="Skokan R."/>
            <person name="Toyoda A."/>
            <person name="Suzuki Y."/>
            <person name="Kagoshima H."/>
            <person name="Schijlen E."/>
            <person name="Tajeshwar N."/>
            <person name="Catarino B."/>
            <person name="Hetherington A.J."/>
            <person name="Saltykova A."/>
            <person name="Bonnot C."/>
            <person name="Breuninger H."/>
            <person name="Symeonidi A."/>
            <person name="Radhakrishnan G.V."/>
            <person name="Van Nieuwerburgh F."/>
            <person name="Deforce D."/>
            <person name="Chang C."/>
            <person name="Karol K.G."/>
            <person name="Hedrich R."/>
            <person name="Ulvskov P."/>
            <person name="Glockner G."/>
            <person name="Delwiche C.F."/>
            <person name="Petrasek J."/>
            <person name="Van de Peer Y."/>
            <person name="Friml J."/>
            <person name="Beilby M."/>
            <person name="Dolan L."/>
            <person name="Kohara Y."/>
            <person name="Sugano S."/>
            <person name="Fujiyama A."/>
            <person name="Delaux P.-M."/>
            <person name="Quint M."/>
            <person name="TheiBen G."/>
            <person name="Hagemann M."/>
            <person name="Harholt J."/>
            <person name="Dunand C."/>
            <person name="Zachgo S."/>
            <person name="Langdale J."/>
            <person name="Maumus F."/>
            <person name="Straeten D.V.D."/>
            <person name="Gould S.B."/>
            <person name="Rensing S.A."/>
        </authorList>
    </citation>
    <scope>NUCLEOTIDE SEQUENCE [LARGE SCALE GENOMIC DNA]</scope>
    <source>
        <strain evidence="2 3">S276</strain>
    </source>
</reference>
<sequence>MSSLVRKFHGQDQVDMSGRTVTGRWIYLVKLQDGEKKILHFAFLSLISLEGTKEQWLQIHPHWMPAAPFFASDTDFLRGIRLGNDLDAQQVADWLNHTDAQSQIPPSGPVVYEWDSESDFQDKLEQVVSDTDLATHDKLEQVVSDTDLVTHDKLEKVVSDTDLVPAENRIQDTGGIDHDNGLAEQD</sequence>
<evidence type="ECO:0000256" key="1">
    <source>
        <dbReference type="SAM" id="MobiDB-lite"/>
    </source>
</evidence>
<organism evidence="2 3">
    <name type="scientific">Chara braunii</name>
    <name type="common">Braun's stonewort</name>
    <dbReference type="NCBI Taxonomy" id="69332"/>
    <lineage>
        <taxon>Eukaryota</taxon>
        <taxon>Viridiplantae</taxon>
        <taxon>Streptophyta</taxon>
        <taxon>Charophyceae</taxon>
        <taxon>Charales</taxon>
        <taxon>Characeae</taxon>
        <taxon>Chara</taxon>
    </lineage>
</organism>
<name>A0A388LZ24_CHABU</name>
<dbReference type="Proteomes" id="UP000265515">
    <property type="component" value="Unassembled WGS sequence"/>
</dbReference>
<proteinExistence type="predicted"/>